<dbReference type="InterPro" id="IPR005064">
    <property type="entry name" value="BUG"/>
</dbReference>
<evidence type="ECO:0000313" key="4">
    <source>
        <dbReference type="Proteomes" id="UP001499967"/>
    </source>
</evidence>
<dbReference type="PROSITE" id="PS51257">
    <property type="entry name" value="PROKAR_LIPOPROTEIN"/>
    <property type="match status" value="1"/>
</dbReference>
<protein>
    <submittedName>
        <fullName evidence="3">Tripartite tricarboxylate transporter substrate binding protein</fullName>
    </submittedName>
</protein>
<evidence type="ECO:0000256" key="2">
    <source>
        <dbReference type="SAM" id="SignalP"/>
    </source>
</evidence>
<feature type="chain" id="PRO_5047009368" evidence="2">
    <location>
        <begin position="20"/>
        <end position="317"/>
    </location>
</feature>
<evidence type="ECO:0000313" key="3">
    <source>
        <dbReference type="EMBL" id="GAA0944613.1"/>
    </source>
</evidence>
<dbReference type="CDD" id="cd07012">
    <property type="entry name" value="PBP2_Bug_TTT"/>
    <property type="match status" value="1"/>
</dbReference>
<dbReference type="InterPro" id="IPR042100">
    <property type="entry name" value="Bug_dom1"/>
</dbReference>
<dbReference type="PANTHER" id="PTHR42928:SF5">
    <property type="entry name" value="BLR1237 PROTEIN"/>
    <property type="match status" value="1"/>
</dbReference>
<dbReference type="SUPFAM" id="SSF53850">
    <property type="entry name" value="Periplasmic binding protein-like II"/>
    <property type="match status" value="1"/>
</dbReference>
<dbReference type="Proteomes" id="UP001499967">
    <property type="component" value="Unassembled WGS sequence"/>
</dbReference>
<keyword evidence="2" id="KW-0732">Signal</keyword>
<dbReference type="Gene3D" id="3.40.190.10">
    <property type="entry name" value="Periplasmic binding protein-like II"/>
    <property type="match status" value="1"/>
</dbReference>
<comment type="caution">
    <text evidence="3">The sequence shown here is derived from an EMBL/GenBank/DDBJ whole genome shotgun (WGS) entry which is preliminary data.</text>
</comment>
<comment type="similarity">
    <text evidence="1">Belongs to the UPF0065 (bug) family.</text>
</comment>
<keyword evidence="4" id="KW-1185">Reference proteome</keyword>
<dbReference type="Gene3D" id="3.40.190.150">
    <property type="entry name" value="Bordetella uptake gene, domain 1"/>
    <property type="match status" value="1"/>
</dbReference>
<organism evidence="3 4">
    <name type="scientific">Pseudonocardia zijingensis</name>
    <dbReference type="NCBI Taxonomy" id="153376"/>
    <lineage>
        <taxon>Bacteria</taxon>
        <taxon>Bacillati</taxon>
        <taxon>Actinomycetota</taxon>
        <taxon>Actinomycetes</taxon>
        <taxon>Pseudonocardiales</taxon>
        <taxon>Pseudonocardiaceae</taxon>
        <taxon>Pseudonocardia</taxon>
    </lineage>
</organism>
<dbReference type="RefSeq" id="WP_343943210.1">
    <property type="nucleotide sequence ID" value="NZ_BAAAHP010000117.1"/>
</dbReference>
<gene>
    <name evidence="3" type="ORF">GCM10009559_42170</name>
</gene>
<dbReference type="PIRSF" id="PIRSF017082">
    <property type="entry name" value="YflP"/>
    <property type="match status" value="1"/>
</dbReference>
<evidence type="ECO:0000256" key="1">
    <source>
        <dbReference type="ARBA" id="ARBA00006987"/>
    </source>
</evidence>
<dbReference type="Pfam" id="PF03401">
    <property type="entry name" value="TctC"/>
    <property type="match status" value="1"/>
</dbReference>
<reference evidence="4" key="1">
    <citation type="journal article" date="2019" name="Int. J. Syst. Evol. Microbiol.">
        <title>The Global Catalogue of Microorganisms (GCM) 10K type strain sequencing project: providing services to taxonomists for standard genome sequencing and annotation.</title>
        <authorList>
            <consortium name="The Broad Institute Genomics Platform"/>
            <consortium name="The Broad Institute Genome Sequencing Center for Infectious Disease"/>
            <person name="Wu L."/>
            <person name="Ma J."/>
        </authorList>
    </citation>
    <scope>NUCLEOTIDE SEQUENCE [LARGE SCALE GENOMIC DNA]</scope>
    <source>
        <strain evidence="4">JCM 11117</strain>
    </source>
</reference>
<name>A0ABP4B546_9PSEU</name>
<sequence>MRPIALLTGLVLLAGCGGAAEPAEFPSEEIRLLVPYAAGGPTDLTARAYGEYLERDLGQPVVVENVPGGSGALATQELVQAEPDGHTLALITAGTTVLTPLVNDVGYTAADVTPVGVLSEVPSLLAVAADSPYPDVAAFVADARARPGAITVGVPGASTPQGVELQRLRDEHGVEVTAVPFNGNAEMTTALLGHNIDAVLINASQDVTANIDAGEFRPLAVSTEEPLDWLPGVPTLVEAGFPGLTLSGSTFGLAGPAGLPEPVVTRIEGALSKAHGDPQVVEAVGERYLGPQFRGAAEMRAVLDRTQAGYEPILGGP</sequence>
<proteinExistence type="inferred from homology"/>
<feature type="signal peptide" evidence="2">
    <location>
        <begin position="1"/>
        <end position="19"/>
    </location>
</feature>
<accession>A0ABP4B546</accession>
<dbReference type="EMBL" id="BAAAHP010000117">
    <property type="protein sequence ID" value="GAA0944613.1"/>
    <property type="molecule type" value="Genomic_DNA"/>
</dbReference>
<dbReference type="PANTHER" id="PTHR42928">
    <property type="entry name" value="TRICARBOXYLATE-BINDING PROTEIN"/>
    <property type="match status" value="1"/>
</dbReference>